<gene>
    <name evidence="2" type="ORF">IAD25_00700</name>
</gene>
<name>A0A9D1SUH6_9FIRM</name>
<feature type="domain" description="Calcineurin-like phosphoesterase" evidence="1">
    <location>
        <begin position="4"/>
        <end position="211"/>
    </location>
</feature>
<evidence type="ECO:0000313" key="3">
    <source>
        <dbReference type="Proteomes" id="UP000824130"/>
    </source>
</evidence>
<organism evidence="2 3">
    <name type="scientific">Candidatus Allocopromorpha excrementipullorum</name>
    <dbReference type="NCBI Taxonomy" id="2840743"/>
    <lineage>
        <taxon>Bacteria</taxon>
        <taxon>Bacillati</taxon>
        <taxon>Bacillota</taxon>
        <taxon>Clostridia</taxon>
        <taxon>Eubacteriales</taxon>
        <taxon>Eubacteriaceae</taxon>
        <taxon>Eubacteriaceae incertae sedis</taxon>
        <taxon>Candidatus Allocopromorpha</taxon>
    </lineage>
</organism>
<dbReference type="EMBL" id="DVOB01000015">
    <property type="protein sequence ID" value="HIU95216.1"/>
    <property type="molecule type" value="Genomic_DNA"/>
</dbReference>
<evidence type="ECO:0000259" key="1">
    <source>
        <dbReference type="Pfam" id="PF00149"/>
    </source>
</evidence>
<evidence type="ECO:0000313" key="2">
    <source>
        <dbReference type="EMBL" id="HIU95216.1"/>
    </source>
</evidence>
<dbReference type="GO" id="GO:0016787">
    <property type="term" value="F:hydrolase activity"/>
    <property type="evidence" value="ECO:0007669"/>
    <property type="project" value="InterPro"/>
</dbReference>
<sequence>MSGRIFITGDKHGSFVPFFGLHEKGEMRETDVFIIAGDAGYVWDEDYIYKVETLQQLFPGTVAFIDGNHENHMLLDSMEVVEWNGGRVHQVGERVCHLMRGELYSIYGCNIFTFGGARSSDIDRRTEGESWWREEEPSLEEIDYGRNMLMEKADEIDYVITHETPLFARDHISRSKEIDFDYHLPEILDDWYKTVSEGKRFKKWYFGHMHEDRQITPKLRAIHNDILIIGEDEPIKWA</sequence>
<reference evidence="2" key="2">
    <citation type="journal article" date="2021" name="PeerJ">
        <title>Extensive microbial diversity within the chicken gut microbiome revealed by metagenomics and culture.</title>
        <authorList>
            <person name="Gilroy R."/>
            <person name="Ravi A."/>
            <person name="Getino M."/>
            <person name="Pursley I."/>
            <person name="Horton D.L."/>
            <person name="Alikhan N.F."/>
            <person name="Baker D."/>
            <person name="Gharbi K."/>
            <person name="Hall N."/>
            <person name="Watson M."/>
            <person name="Adriaenssens E.M."/>
            <person name="Foster-Nyarko E."/>
            <person name="Jarju S."/>
            <person name="Secka A."/>
            <person name="Antonio M."/>
            <person name="Oren A."/>
            <person name="Chaudhuri R.R."/>
            <person name="La Ragione R."/>
            <person name="Hildebrand F."/>
            <person name="Pallen M.J."/>
        </authorList>
    </citation>
    <scope>NUCLEOTIDE SEQUENCE</scope>
    <source>
        <strain evidence="2">ChiSjej4B22-8349</strain>
    </source>
</reference>
<comment type="caution">
    <text evidence="2">The sequence shown here is derived from an EMBL/GenBank/DDBJ whole genome shotgun (WGS) entry which is preliminary data.</text>
</comment>
<reference evidence="2" key="1">
    <citation type="submission" date="2020-10" db="EMBL/GenBank/DDBJ databases">
        <authorList>
            <person name="Gilroy R."/>
        </authorList>
    </citation>
    <scope>NUCLEOTIDE SEQUENCE</scope>
    <source>
        <strain evidence="2">ChiSjej4B22-8349</strain>
    </source>
</reference>
<dbReference type="Pfam" id="PF00149">
    <property type="entry name" value="Metallophos"/>
    <property type="match status" value="1"/>
</dbReference>
<dbReference type="Gene3D" id="3.60.21.10">
    <property type="match status" value="1"/>
</dbReference>
<dbReference type="SUPFAM" id="SSF56300">
    <property type="entry name" value="Metallo-dependent phosphatases"/>
    <property type="match status" value="1"/>
</dbReference>
<proteinExistence type="predicted"/>
<dbReference type="InterPro" id="IPR029052">
    <property type="entry name" value="Metallo-depent_PP-like"/>
</dbReference>
<dbReference type="AlphaFoldDB" id="A0A9D1SUH6"/>
<dbReference type="Proteomes" id="UP000824130">
    <property type="component" value="Unassembled WGS sequence"/>
</dbReference>
<protein>
    <submittedName>
        <fullName evidence="2">Metallophosphoesterase</fullName>
    </submittedName>
</protein>
<dbReference type="InterPro" id="IPR004843">
    <property type="entry name" value="Calcineurin-like_PHP"/>
</dbReference>
<accession>A0A9D1SUH6</accession>